<dbReference type="AlphaFoldDB" id="V9ZAT3"/>
<feature type="transmembrane region" description="Helical" evidence="7">
    <location>
        <begin position="135"/>
        <end position="154"/>
    </location>
</feature>
<feature type="transmembrane region" description="Helical" evidence="7">
    <location>
        <begin position="33"/>
        <end position="54"/>
    </location>
</feature>
<dbReference type="PROSITE" id="PS50850">
    <property type="entry name" value="MFS"/>
    <property type="match status" value="1"/>
</dbReference>
<evidence type="ECO:0000256" key="6">
    <source>
        <dbReference type="ARBA" id="ARBA00023136"/>
    </source>
</evidence>
<dbReference type="Gene3D" id="1.20.1250.20">
    <property type="entry name" value="MFS general substrate transporter like domains"/>
    <property type="match status" value="1"/>
</dbReference>
<evidence type="ECO:0000256" key="2">
    <source>
        <dbReference type="ARBA" id="ARBA00022448"/>
    </source>
</evidence>
<feature type="transmembrane region" description="Helical" evidence="7">
    <location>
        <begin position="9"/>
        <end position="27"/>
    </location>
</feature>
<dbReference type="RefSeq" id="WP_024127815.1">
    <property type="nucleotide sequence ID" value="NC_023287.1"/>
</dbReference>
<keyword evidence="4 7" id="KW-0812">Transmembrane</keyword>
<keyword evidence="2" id="KW-0813">Transport</keyword>
<feature type="domain" description="Major facilitator superfamily (MFS) profile" evidence="8">
    <location>
        <begin position="1"/>
        <end position="398"/>
    </location>
</feature>
<dbReference type="PANTHER" id="PTHR43266:SF9">
    <property type="entry name" value="PERMEASE, MAJOR FACILITATOR SUPERFAMILY-RELATED"/>
    <property type="match status" value="1"/>
</dbReference>
<keyword evidence="6 7" id="KW-0472">Membrane</keyword>
<evidence type="ECO:0000256" key="5">
    <source>
        <dbReference type="ARBA" id="ARBA00022989"/>
    </source>
</evidence>
<keyword evidence="9" id="KW-0614">Plasmid</keyword>
<evidence type="ECO:0000256" key="1">
    <source>
        <dbReference type="ARBA" id="ARBA00004651"/>
    </source>
</evidence>
<dbReference type="Pfam" id="PF07690">
    <property type="entry name" value="MFS_1"/>
    <property type="match status" value="1"/>
</dbReference>
<feature type="transmembrane region" description="Helical" evidence="7">
    <location>
        <begin position="347"/>
        <end position="369"/>
    </location>
</feature>
<feature type="transmembrane region" description="Helical" evidence="7">
    <location>
        <begin position="248"/>
        <end position="269"/>
    </location>
</feature>
<feature type="transmembrane region" description="Helical" evidence="7">
    <location>
        <begin position="66"/>
        <end position="86"/>
    </location>
</feature>
<protein>
    <recommendedName>
        <fullName evidence="8">Major facilitator superfamily (MFS) profile domain-containing protein</fullName>
    </recommendedName>
</protein>
<dbReference type="InterPro" id="IPR020846">
    <property type="entry name" value="MFS_dom"/>
</dbReference>
<feature type="transmembrane region" description="Helical" evidence="7">
    <location>
        <begin position="213"/>
        <end position="236"/>
    </location>
</feature>
<organism evidence="9">
    <name type="scientific">Exiguobacterium sp. S3-2</name>
    <dbReference type="NCBI Taxonomy" id="1389960"/>
    <lineage>
        <taxon>Bacteria</taxon>
        <taxon>Bacillati</taxon>
        <taxon>Bacillota</taxon>
        <taxon>Bacilli</taxon>
        <taxon>Bacillales</taxon>
        <taxon>Bacillales Family XII. Incertae Sedis</taxon>
        <taxon>Exiguobacterium</taxon>
    </lineage>
</organism>
<dbReference type="GO" id="GO:0005886">
    <property type="term" value="C:plasma membrane"/>
    <property type="evidence" value="ECO:0007669"/>
    <property type="project" value="UniProtKB-SubCell"/>
</dbReference>
<feature type="transmembrane region" description="Helical" evidence="7">
    <location>
        <begin position="375"/>
        <end position="394"/>
    </location>
</feature>
<dbReference type="SUPFAM" id="SSF103473">
    <property type="entry name" value="MFS general substrate transporter"/>
    <property type="match status" value="1"/>
</dbReference>
<dbReference type="GO" id="GO:0022857">
    <property type="term" value="F:transmembrane transporter activity"/>
    <property type="evidence" value="ECO:0007669"/>
    <property type="project" value="InterPro"/>
</dbReference>
<feature type="transmembrane region" description="Helical" evidence="7">
    <location>
        <begin position="308"/>
        <end position="327"/>
    </location>
</feature>
<feature type="transmembrane region" description="Helical" evidence="7">
    <location>
        <begin position="92"/>
        <end position="114"/>
    </location>
</feature>
<feature type="transmembrane region" description="Helical" evidence="7">
    <location>
        <begin position="281"/>
        <end position="302"/>
    </location>
</feature>
<accession>V9ZAT3</accession>
<dbReference type="EMBL" id="KF648874">
    <property type="protein sequence ID" value="AHE40546.1"/>
    <property type="molecule type" value="Genomic_DNA"/>
</dbReference>
<evidence type="ECO:0000256" key="4">
    <source>
        <dbReference type="ARBA" id="ARBA00022692"/>
    </source>
</evidence>
<evidence type="ECO:0000256" key="7">
    <source>
        <dbReference type="SAM" id="Phobius"/>
    </source>
</evidence>
<dbReference type="CDD" id="cd06173">
    <property type="entry name" value="MFS_MefA_like"/>
    <property type="match status" value="1"/>
</dbReference>
<name>V9ZAT3_9BACL</name>
<evidence type="ECO:0000259" key="8">
    <source>
        <dbReference type="PROSITE" id="PS50850"/>
    </source>
</evidence>
<comment type="subcellular location">
    <subcellularLocation>
        <location evidence="1">Cell membrane</location>
        <topology evidence="1">Multi-pass membrane protein</topology>
    </subcellularLocation>
</comment>
<evidence type="ECO:0000256" key="3">
    <source>
        <dbReference type="ARBA" id="ARBA00022475"/>
    </source>
</evidence>
<proteinExistence type="predicted"/>
<keyword evidence="3" id="KW-1003">Cell membrane</keyword>
<dbReference type="InterPro" id="IPR011701">
    <property type="entry name" value="MFS"/>
</dbReference>
<reference evidence="9" key="1">
    <citation type="journal article" date="2014" name="Appl. Environ. Microbiol.">
        <title>Characterization of a Multiresistant Mosaic Plasmid from a Fish Farm Sediment Exiguobacterium sp. Isolate Reveals Aggregation of Functional Clinic-Associated Antibiotic Resistance Genes.</title>
        <authorList>
            <person name="Yang J."/>
            <person name="Wang C."/>
            <person name="Wu J."/>
            <person name="Liu L."/>
            <person name="Zhang G."/>
            <person name="Feng J."/>
        </authorList>
    </citation>
    <scope>NUCLEOTIDE SEQUENCE</scope>
    <source>
        <strain evidence="9">S3-2</strain>
        <plasmid evidence="9">pMC1</plasmid>
    </source>
</reference>
<dbReference type="InterPro" id="IPR036259">
    <property type="entry name" value="MFS_trans_sf"/>
</dbReference>
<geneLocation type="plasmid" evidence="9">
    <name>pMC1</name>
</geneLocation>
<sequence>MLIFTISKYISILGGNVYAFGIGLYILNITGSAINFAISMVCSLIPRIIFGPLAGAWADYFSKKKIIVITQLVQSFSLFGVLFYAINFEFSLIVIYVTSVVLSICSTLSSVTFSSSITSLVNEEQIQKATSLNQSAISFAAIGAPVIGGLLYGLSSIENFLLINASTYLISGLLDMNLRFKHINEFSDSHQESKDKLLNRLKEAFLYLRQNDFLYSTILPIAIWVNFFGVSIQVGLPYIVVEKLQLSPFQFGIIEGSLAVGMLLMSLVLSTTKQITKPLVVMKASLLTLSVILLALILPLSIELTSSITFIYYVALILFFGVAIVFLNTPLYTMMQQTIPDSYKGRVFGFVETLANIISPVAILFYGLLYNYVNSIWILIGSSIALLLVTLIKMSNTEVLDIFKFQSTTETEREIP</sequence>
<keyword evidence="5 7" id="KW-1133">Transmembrane helix</keyword>
<evidence type="ECO:0000313" key="9">
    <source>
        <dbReference type="EMBL" id="AHE40546.1"/>
    </source>
</evidence>
<dbReference type="PANTHER" id="PTHR43266">
    <property type="entry name" value="MACROLIDE-EFFLUX PROTEIN"/>
    <property type="match status" value="1"/>
</dbReference>